<dbReference type="InterPro" id="IPR000160">
    <property type="entry name" value="GGDEF_dom"/>
</dbReference>
<feature type="transmembrane region" description="Helical" evidence="3">
    <location>
        <begin position="83"/>
        <end position="101"/>
    </location>
</feature>
<evidence type="ECO:0000259" key="4">
    <source>
        <dbReference type="PROSITE" id="PS50887"/>
    </source>
</evidence>
<accession>A0ABX1R0A3</accession>
<comment type="caution">
    <text evidence="5">The sequence shown here is derived from an EMBL/GenBank/DDBJ whole genome shotgun (WGS) entry which is preliminary data.</text>
</comment>
<feature type="transmembrane region" description="Helical" evidence="3">
    <location>
        <begin position="54"/>
        <end position="71"/>
    </location>
</feature>
<dbReference type="Pfam" id="PF00990">
    <property type="entry name" value="GGDEF"/>
    <property type="match status" value="1"/>
</dbReference>
<dbReference type="Proteomes" id="UP000709336">
    <property type="component" value="Unassembled WGS sequence"/>
</dbReference>
<dbReference type="EC" id="2.7.7.65" evidence="1"/>
<feature type="domain" description="GGDEF" evidence="4">
    <location>
        <begin position="230"/>
        <end position="361"/>
    </location>
</feature>
<feature type="transmembrane region" description="Helical" evidence="3">
    <location>
        <begin position="133"/>
        <end position="152"/>
    </location>
</feature>
<dbReference type="NCBIfam" id="TIGR00254">
    <property type="entry name" value="GGDEF"/>
    <property type="match status" value="1"/>
</dbReference>
<dbReference type="PANTHER" id="PTHR45138:SF9">
    <property type="entry name" value="DIGUANYLATE CYCLASE DGCM-RELATED"/>
    <property type="match status" value="1"/>
</dbReference>
<keyword evidence="3" id="KW-0472">Membrane</keyword>
<evidence type="ECO:0000256" key="2">
    <source>
        <dbReference type="ARBA" id="ARBA00034247"/>
    </source>
</evidence>
<evidence type="ECO:0000313" key="5">
    <source>
        <dbReference type="EMBL" id="NMH59899.1"/>
    </source>
</evidence>
<proteinExistence type="predicted"/>
<dbReference type="InterPro" id="IPR029787">
    <property type="entry name" value="Nucleotide_cyclase"/>
</dbReference>
<dbReference type="PANTHER" id="PTHR45138">
    <property type="entry name" value="REGULATORY COMPONENTS OF SENSORY TRANSDUCTION SYSTEM"/>
    <property type="match status" value="1"/>
</dbReference>
<dbReference type="CDD" id="cd01949">
    <property type="entry name" value="GGDEF"/>
    <property type="match status" value="1"/>
</dbReference>
<feature type="transmembrane region" description="Helical" evidence="3">
    <location>
        <begin position="24"/>
        <end position="48"/>
    </location>
</feature>
<sequence>MKNLALAYIHTGDRPDYDSEKSRLIAVINLFSAVGTSLTFVLATRALLTDDLPLALSLYTASLIFFSSHLLMRWRRSADTHKYSSTILLICLMALTAYLVHSGGARGTGPLWSYLVPSVTLFMAGLRRGLTILAVYFCVISALLFFNGGQWLLIDYGYEFKTRLLYSFLTVTFLSAYYEYTREISFKTISELSQKFEKQARHDPLTGLPNRRGMWEHLTYEYERSQRYRLNMTVLVCDIDHYKKVNDTLGHDGGDFILKEVATLMSEQLRKQDILARWGGEEFLILLPETNTQQAFIVAEKIRTQIENAEFTYNEQTLSVTVSFGIADASGKNQVDQAISEADGYLYKAKNAGRNTTLPKL</sequence>
<reference evidence="5 6" key="1">
    <citation type="submission" date="2020-03" db="EMBL/GenBank/DDBJ databases">
        <title>Alteromonas ponticola sp. nov., isolated from seawater.</title>
        <authorList>
            <person name="Yoon J.-H."/>
            <person name="Kim Y.-O."/>
        </authorList>
    </citation>
    <scope>NUCLEOTIDE SEQUENCE [LARGE SCALE GENOMIC DNA]</scope>
    <source>
        <strain evidence="5 6">MYP5</strain>
    </source>
</reference>
<organism evidence="5 6">
    <name type="scientific">Alteromonas ponticola</name>
    <dbReference type="NCBI Taxonomy" id="2720613"/>
    <lineage>
        <taxon>Bacteria</taxon>
        <taxon>Pseudomonadati</taxon>
        <taxon>Pseudomonadota</taxon>
        <taxon>Gammaproteobacteria</taxon>
        <taxon>Alteromonadales</taxon>
        <taxon>Alteromonadaceae</taxon>
        <taxon>Alteromonas/Salinimonas group</taxon>
        <taxon>Alteromonas</taxon>
    </lineage>
</organism>
<dbReference type="InterPro" id="IPR043128">
    <property type="entry name" value="Rev_trsase/Diguanyl_cyclase"/>
</dbReference>
<dbReference type="SMART" id="SM00267">
    <property type="entry name" value="GGDEF"/>
    <property type="match status" value="1"/>
</dbReference>
<gene>
    <name evidence="5" type="ORF">HCJ96_07720</name>
</gene>
<keyword evidence="3" id="KW-0812">Transmembrane</keyword>
<evidence type="ECO:0000256" key="1">
    <source>
        <dbReference type="ARBA" id="ARBA00012528"/>
    </source>
</evidence>
<dbReference type="Gene3D" id="3.30.70.270">
    <property type="match status" value="1"/>
</dbReference>
<dbReference type="EMBL" id="JAATNW010000004">
    <property type="protein sequence ID" value="NMH59899.1"/>
    <property type="molecule type" value="Genomic_DNA"/>
</dbReference>
<dbReference type="RefSeq" id="WP_169210473.1">
    <property type="nucleotide sequence ID" value="NZ_JAATNW010000004.1"/>
</dbReference>
<protein>
    <recommendedName>
        <fullName evidence="1">diguanylate cyclase</fullName>
        <ecNumber evidence="1">2.7.7.65</ecNumber>
    </recommendedName>
</protein>
<dbReference type="PROSITE" id="PS50887">
    <property type="entry name" value="GGDEF"/>
    <property type="match status" value="1"/>
</dbReference>
<keyword evidence="6" id="KW-1185">Reference proteome</keyword>
<comment type="catalytic activity">
    <reaction evidence="2">
        <text>2 GTP = 3',3'-c-di-GMP + 2 diphosphate</text>
        <dbReference type="Rhea" id="RHEA:24898"/>
        <dbReference type="ChEBI" id="CHEBI:33019"/>
        <dbReference type="ChEBI" id="CHEBI:37565"/>
        <dbReference type="ChEBI" id="CHEBI:58805"/>
        <dbReference type="EC" id="2.7.7.65"/>
    </reaction>
</comment>
<dbReference type="SUPFAM" id="SSF55073">
    <property type="entry name" value="Nucleotide cyclase"/>
    <property type="match status" value="1"/>
</dbReference>
<evidence type="ECO:0000256" key="3">
    <source>
        <dbReference type="SAM" id="Phobius"/>
    </source>
</evidence>
<evidence type="ECO:0000313" key="6">
    <source>
        <dbReference type="Proteomes" id="UP000709336"/>
    </source>
</evidence>
<keyword evidence="3" id="KW-1133">Transmembrane helix</keyword>
<dbReference type="InterPro" id="IPR050469">
    <property type="entry name" value="Diguanylate_Cyclase"/>
</dbReference>
<name>A0ABX1R0A3_9ALTE</name>